<evidence type="ECO:0000313" key="3">
    <source>
        <dbReference type="Proteomes" id="UP000184330"/>
    </source>
</evidence>
<keyword evidence="1" id="KW-0472">Membrane</keyword>
<sequence>MYSMDNVGVRSGICRAWRALGGLLQTEWFNHVWVIQEAALPTKIRVFYGGFSMPWSKLYNAVIFAKDIPFRPLSGMSIPRHIAAIEKIREELASPTEPLHLPGVLLRLSRSRISGLHSLNYNENVFRPLCTQVAKKSLKGAGNLNILSGPLGNLSDRTDWASWILDWAADNRPNCLLLDQPSFQASNNTEPVVEFQDDNVLGLEGFVFDHIEVISEIVDKGPPRAWTRQQYRKRMEDMVLYPQCCLESESITKARSKEKYVTGEEDILDAYWKTLLGGHQNSEAQRLVFQRFDMISKHGARILREMNLPAWPWILVLTPMNLMVGFFRALVKRRDYAGILRVGDFTSNPNHGFMLRRRLVRTQKGYIGLVPSSAQVGDAVGLLKEARCPCWSDQTERGGSLLASATSIASWRARLGIKASVE</sequence>
<proteinExistence type="predicted"/>
<keyword evidence="3" id="KW-1185">Reference proteome</keyword>
<dbReference type="AlphaFoldDB" id="A0A1L7WF77"/>
<name>A0A1L7WF77_9HELO</name>
<keyword evidence="1" id="KW-1133">Transmembrane helix</keyword>
<protein>
    <recommendedName>
        <fullName evidence="4">Heterokaryon incompatibility domain-containing protein</fullName>
    </recommendedName>
</protein>
<dbReference type="PANTHER" id="PTHR24148">
    <property type="entry name" value="ANKYRIN REPEAT DOMAIN-CONTAINING PROTEIN 39 HOMOLOG-RELATED"/>
    <property type="match status" value="1"/>
</dbReference>
<dbReference type="Proteomes" id="UP000184330">
    <property type="component" value="Unassembled WGS sequence"/>
</dbReference>
<feature type="transmembrane region" description="Helical" evidence="1">
    <location>
        <begin position="310"/>
        <end position="331"/>
    </location>
</feature>
<dbReference type="InterPro" id="IPR052895">
    <property type="entry name" value="HetReg/Transcr_Mod"/>
</dbReference>
<organism evidence="2 3">
    <name type="scientific">Phialocephala subalpina</name>
    <dbReference type="NCBI Taxonomy" id="576137"/>
    <lineage>
        <taxon>Eukaryota</taxon>
        <taxon>Fungi</taxon>
        <taxon>Dikarya</taxon>
        <taxon>Ascomycota</taxon>
        <taxon>Pezizomycotina</taxon>
        <taxon>Leotiomycetes</taxon>
        <taxon>Helotiales</taxon>
        <taxon>Mollisiaceae</taxon>
        <taxon>Phialocephala</taxon>
        <taxon>Phialocephala fortinii species complex</taxon>
    </lineage>
</organism>
<dbReference type="PANTHER" id="PTHR24148:SF64">
    <property type="entry name" value="HETEROKARYON INCOMPATIBILITY DOMAIN-CONTAINING PROTEIN"/>
    <property type="match status" value="1"/>
</dbReference>
<evidence type="ECO:0000313" key="2">
    <source>
        <dbReference type="EMBL" id="CZR51434.1"/>
    </source>
</evidence>
<dbReference type="EMBL" id="FJOG01000002">
    <property type="protein sequence ID" value="CZR51434.1"/>
    <property type="molecule type" value="Genomic_DNA"/>
</dbReference>
<keyword evidence="1" id="KW-0812">Transmembrane</keyword>
<evidence type="ECO:0008006" key="4">
    <source>
        <dbReference type="Google" id="ProtNLM"/>
    </source>
</evidence>
<accession>A0A1L7WF77</accession>
<evidence type="ECO:0000256" key="1">
    <source>
        <dbReference type="SAM" id="Phobius"/>
    </source>
</evidence>
<gene>
    <name evidence="2" type="ORF">PAC_01310</name>
</gene>
<reference evidence="2 3" key="1">
    <citation type="submission" date="2016-03" db="EMBL/GenBank/DDBJ databases">
        <authorList>
            <person name="Ploux O."/>
        </authorList>
    </citation>
    <scope>NUCLEOTIDE SEQUENCE [LARGE SCALE GENOMIC DNA]</scope>
    <source>
        <strain evidence="2 3">UAMH 11012</strain>
    </source>
</reference>
<dbReference type="OrthoDB" id="2157530at2759"/>